<evidence type="ECO:0008006" key="4">
    <source>
        <dbReference type="Google" id="ProtNLM"/>
    </source>
</evidence>
<accession>A0ABQ1UG60</accession>
<keyword evidence="3" id="KW-1185">Reference proteome</keyword>
<dbReference type="InterPro" id="IPR023393">
    <property type="entry name" value="START-like_dom_sf"/>
</dbReference>
<dbReference type="Gene3D" id="3.30.530.20">
    <property type="match status" value="1"/>
</dbReference>
<dbReference type="RefSeq" id="WP_188487422.1">
    <property type="nucleotide sequence ID" value="NZ_BMCS01000001.1"/>
</dbReference>
<evidence type="ECO:0000313" key="2">
    <source>
        <dbReference type="EMBL" id="GGF15809.1"/>
    </source>
</evidence>
<dbReference type="InterPro" id="IPR019587">
    <property type="entry name" value="Polyketide_cyclase/dehydratase"/>
</dbReference>
<reference evidence="3" key="1">
    <citation type="journal article" date="2019" name="Int. J. Syst. Evol. Microbiol.">
        <title>The Global Catalogue of Microorganisms (GCM) 10K type strain sequencing project: providing services to taxonomists for standard genome sequencing and annotation.</title>
        <authorList>
            <consortium name="The Broad Institute Genomics Platform"/>
            <consortium name="The Broad Institute Genome Sequencing Center for Infectious Disease"/>
            <person name="Wu L."/>
            <person name="Ma J."/>
        </authorList>
    </citation>
    <scope>NUCLEOTIDE SEQUENCE [LARGE SCALE GENOMIC DNA]</scope>
    <source>
        <strain evidence="3">CCM 7855</strain>
    </source>
</reference>
<organism evidence="2 3">
    <name type="scientific">Williamsia phyllosphaerae</name>
    <dbReference type="NCBI Taxonomy" id="885042"/>
    <lineage>
        <taxon>Bacteria</taxon>
        <taxon>Bacillati</taxon>
        <taxon>Actinomycetota</taxon>
        <taxon>Actinomycetes</taxon>
        <taxon>Mycobacteriales</taxon>
        <taxon>Nocardiaceae</taxon>
        <taxon>Williamsia</taxon>
    </lineage>
</organism>
<comment type="caution">
    <text evidence="2">The sequence shown here is derived from an EMBL/GenBank/DDBJ whole genome shotgun (WGS) entry which is preliminary data.</text>
</comment>
<dbReference type="SUPFAM" id="SSF55961">
    <property type="entry name" value="Bet v1-like"/>
    <property type="match status" value="1"/>
</dbReference>
<dbReference type="Proteomes" id="UP000632454">
    <property type="component" value="Unassembled WGS sequence"/>
</dbReference>
<name>A0ABQ1UG60_9NOCA</name>
<feature type="region of interest" description="Disordered" evidence="1">
    <location>
        <begin position="40"/>
        <end position="59"/>
    </location>
</feature>
<protein>
    <recommendedName>
        <fullName evidence="4">Polyketide cyclase / dehydrase and lipid transport</fullName>
    </recommendedName>
</protein>
<dbReference type="EMBL" id="BMCS01000001">
    <property type="protein sequence ID" value="GGF15809.1"/>
    <property type="molecule type" value="Genomic_DNA"/>
</dbReference>
<evidence type="ECO:0000313" key="3">
    <source>
        <dbReference type="Proteomes" id="UP000632454"/>
    </source>
</evidence>
<evidence type="ECO:0000256" key="1">
    <source>
        <dbReference type="SAM" id="MobiDB-lite"/>
    </source>
</evidence>
<dbReference type="Pfam" id="PF10604">
    <property type="entry name" value="Polyketide_cyc2"/>
    <property type="match status" value="1"/>
</dbReference>
<proteinExistence type="predicted"/>
<gene>
    <name evidence="2" type="ORF">GCM10007298_09800</name>
</gene>
<sequence length="155" mass="17024">MTQASVIPVDQGPKITARQVNVNASAADIFALVADPHRHHELDGSGTVRDSTVKGPDRLKKGDKFSVGMKQFGVPYKITSTVTDLADNKVVEWQHPMGHKWRWELVETAPGNTQVTESFNYGTAKVPAMITAFGYDKKNGEGITKTLEQLAKRFA</sequence>